<evidence type="ECO:0000313" key="1">
    <source>
        <dbReference type="EMBL" id="RZF63686.1"/>
    </source>
</evidence>
<protein>
    <recommendedName>
        <fullName evidence="3">CD-NTase-associated protein 12/Pycsar effector protein TIR domain-containing protein</fullName>
    </recommendedName>
</protein>
<keyword evidence="2" id="KW-1185">Reference proteome</keyword>
<evidence type="ECO:0000313" key="2">
    <source>
        <dbReference type="Proteomes" id="UP000292085"/>
    </source>
</evidence>
<gene>
    <name evidence="1" type="ORF">EWE75_14490</name>
</gene>
<dbReference type="AlphaFoldDB" id="A0A4Q6Y3J5"/>
<proteinExistence type="predicted"/>
<sequence>MTTIFFSWQSDVAPNANTRAIRGAVAAAAAAMTAKFGEQVTPDEATRNVPGSPYIPGKLAEKIQKSDIFVGDVTSIAVLTDGKSLPNPNVTFELGLAAAHLGWDRIILLFNEELATFDNLPFDFDRHRISKYKIAEAKKLAAADQKKLTDLVTIAVETILDQQPLRPRDLEGKSEAEIKRQRDLVNLRWFLRHISIDMLGTHIQEMPDRLHYFAIVMSDNLEPLINSPSFRLYDENLEQQLRSLYHDLKSSLSFDHVYRDTNTPWVHALGVRGPNRDYRQETRAAEEIRTIVASLSLTLGRVIAEVRSKYLEIDLDETSAEFARNYQKLKEDVEAA</sequence>
<reference evidence="1 2" key="1">
    <citation type="submission" date="2019-02" db="EMBL/GenBank/DDBJ databases">
        <authorList>
            <person name="Li Y."/>
        </authorList>
    </citation>
    <scope>NUCLEOTIDE SEQUENCE [LARGE SCALE GENOMIC DNA]</scope>
    <source>
        <strain evidence="1 2">3-7</strain>
    </source>
</reference>
<dbReference type="EMBL" id="SGIS01000022">
    <property type="protein sequence ID" value="RZF63686.1"/>
    <property type="molecule type" value="Genomic_DNA"/>
</dbReference>
<name>A0A4Q6Y3J5_9SPHN</name>
<accession>A0A4Q6Y3J5</accession>
<comment type="caution">
    <text evidence="1">The sequence shown here is derived from an EMBL/GenBank/DDBJ whole genome shotgun (WGS) entry which is preliminary data.</text>
</comment>
<dbReference type="RefSeq" id="WP_130158714.1">
    <property type="nucleotide sequence ID" value="NZ_SGIS01000022.1"/>
</dbReference>
<evidence type="ECO:0008006" key="3">
    <source>
        <dbReference type="Google" id="ProtNLM"/>
    </source>
</evidence>
<dbReference type="OrthoDB" id="8910972at2"/>
<organism evidence="1 2">
    <name type="scientific">Sphingomonas populi</name>
    <dbReference type="NCBI Taxonomy" id="2484750"/>
    <lineage>
        <taxon>Bacteria</taxon>
        <taxon>Pseudomonadati</taxon>
        <taxon>Pseudomonadota</taxon>
        <taxon>Alphaproteobacteria</taxon>
        <taxon>Sphingomonadales</taxon>
        <taxon>Sphingomonadaceae</taxon>
        <taxon>Sphingomonas</taxon>
    </lineage>
</organism>
<dbReference type="Proteomes" id="UP000292085">
    <property type="component" value="Unassembled WGS sequence"/>
</dbReference>